<gene>
    <name evidence="1" type="ORF">OKW52_10150</name>
</gene>
<proteinExistence type="predicted"/>
<comment type="caution">
    <text evidence="1">The sequence shown here is derived from an EMBL/GenBank/DDBJ whole genome shotgun (WGS) entry which is preliminary data.</text>
</comment>
<name>A0ABT3GYF8_9RHOB</name>
<evidence type="ECO:0000313" key="1">
    <source>
        <dbReference type="EMBL" id="MCW1932606.1"/>
    </source>
</evidence>
<evidence type="ECO:0000313" key="2">
    <source>
        <dbReference type="Proteomes" id="UP001208938"/>
    </source>
</evidence>
<organism evidence="1 2">
    <name type="scientific">Pararhodobacter zhoushanensis</name>
    <dbReference type="NCBI Taxonomy" id="2479545"/>
    <lineage>
        <taxon>Bacteria</taxon>
        <taxon>Pseudomonadati</taxon>
        <taxon>Pseudomonadota</taxon>
        <taxon>Alphaproteobacteria</taxon>
        <taxon>Rhodobacterales</taxon>
        <taxon>Paracoccaceae</taxon>
        <taxon>Pararhodobacter</taxon>
    </lineage>
</organism>
<dbReference type="EMBL" id="JAPDFL010000001">
    <property type="protein sequence ID" value="MCW1932606.1"/>
    <property type="molecule type" value="Genomic_DNA"/>
</dbReference>
<sequence length="59" mass="6058">MGLASESNLKPGIGLPGEIGLIRAGGRRALAISVGGDMWASRIDGGFATFKKVILSCQI</sequence>
<reference evidence="1 2" key="1">
    <citation type="submission" date="2022-10" db="EMBL/GenBank/DDBJ databases">
        <title>Pararhodobacter sp. nov., isolated from marine algae.</title>
        <authorList>
            <person name="Choi B.J."/>
            <person name="Kim J.M."/>
            <person name="Lee J.K."/>
            <person name="Choi D.G."/>
            <person name="Jeon C.O."/>
        </authorList>
    </citation>
    <scope>NUCLEOTIDE SEQUENCE [LARGE SCALE GENOMIC DNA]</scope>
    <source>
        <strain evidence="1 2">ZQ420</strain>
    </source>
</reference>
<keyword evidence="2" id="KW-1185">Reference proteome</keyword>
<protein>
    <submittedName>
        <fullName evidence="1">Uncharacterized protein</fullName>
    </submittedName>
</protein>
<dbReference type="Proteomes" id="UP001208938">
    <property type="component" value="Unassembled WGS sequence"/>
</dbReference>
<accession>A0ABT3GYF8</accession>
<dbReference type="RefSeq" id="WP_264505592.1">
    <property type="nucleotide sequence ID" value="NZ_JAPDFL010000001.1"/>
</dbReference>